<reference evidence="11" key="1">
    <citation type="submission" date="2023-07" db="EMBL/GenBank/DDBJ databases">
        <title>Black Yeasts Isolated from many extreme environments.</title>
        <authorList>
            <person name="Coleine C."/>
            <person name="Stajich J.E."/>
            <person name="Selbmann L."/>
        </authorList>
    </citation>
    <scope>NUCLEOTIDE SEQUENCE</scope>
    <source>
        <strain evidence="11">CCFEE 5485</strain>
    </source>
</reference>
<dbReference type="InterPro" id="IPR051156">
    <property type="entry name" value="Mito/Outer_Membr_Metalloprot"/>
</dbReference>
<dbReference type="Proteomes" id="UP001274830">
    <property type="component" value="Unassembled WGS sequence"/>
</dbReference>
<evidence type="ECO:0000256" key="6">
    <source>
        <dbReference type="ARBA" id="ARBA00023049"/>
    </source>
</evidence>
<keyword evidence="6" id="KW-0482">Metalloprotease</keyword>
<evidence type="ECO:0000256" key="4">
    <source>
        <dbReference type="ARBA" id="ARBA00022801"/>
    </source>
</evidence>
<gene>
    <name evidence="11" type="ORF">LTR78_007946</name>
</gene>
<evidence type="ECO:0000256" key="1">
    <source>
        <dbReference type="ARBA" id="ARBA00001947"/>
    </source>
</evidence>
<keyword evidence="2" id="KW-0645">Protease</keyword>
<sequence>MFNTQRGRARLRSNVLLLPATNCTSLSVKTHPSCARKTFATPRNPPSKRRKEAVRKKPILSAQPRLRVAVAQHGIVRPQPLPPSRWVRAKEFFSRWRTWIYAPLLLIGLGYGGCYYIPVTHQWLNSREEVPVTGRLRYGGLEQVNEWWSIAIKLGREQEYDEKQKEMIRASMLPEDHPSMQRVRQVFERLIRCGNLAGLKWRLHIIDDETTLNALTTPTGQVFITRSMLNLTTTDSELAAVLAHEIAHNIAEHGREQINNRILRAKMLSPLRPLFMIGGAFIAVGALATFVAGEAVVIAVPGMILMAPLSIGEHLLLYKSRVAETEADYIGLLLMTQAGFEPKAAVDMQVKIGELEEKLQKMNREARNRKGEVVRNEWESTHPSSAARVRQIRESVPIVRKIVTVAAALEQAGTGSRADYKTSNAVFSAAVRWRAFLDGPQLGHHIATVLSA</sequence>
<dbReference type="PANTHER" id="PTHR22726:SF1">
    <property type="entry name" value="METALLOENDOPEPTIDASE OMA1, MITOCHONDRIAL"/>
    <property type="match status" value="1"/>
</dbReference>
<evidence type="ECO:0000313" key="11">
    <source>
        <dbReference type="EMBL" id="KAK3672193.1"/>
    </source>
</evidence>
<evidence type="ECO:0000256" key="7">
    <source>
        <dbReference type="SAM" id="Coils"/>
    </source>
</evidence>
<keyword evidence="5" id="KW-0862">Zinc</keyword>
<dbReference type="AlphaFoldDB" id="A0AAE0TRX2"/>
<keyword evidence="9" id="KW-0812">Transmembrane</keyword>
<dbReference type="Pfam" id="PF01435">
    <property type="entry name" value="Peptidase_M48"/>
    <property type="match status" value="1"/>
</dbReference>
<evidence type="ECO:0000256" key="5">
    <source>
        <dbReference type="ARBA" id="ARBA00022833"/>
    </source>
</evidence>
<feature type="region of interest" description="Disordered" evidence="8">
    <location>
        <begin position="34"/>
        <end position="54"/>
    </location>
</feature>
<dbReference type="EMBL" id="JAUTXT010000035">
    <property type="protein sequence ID" value="KAK3672193.1"/>
    <property type="molecule type" value="Genomic_DNA"/>
</dbReference>
<accession>A0AAE0TRX2</accession>
<protein>
    <recommendedName>
        <fullName evidence="10">Peptidase M48 domain-containing protein</fullName>
    </recommendedName>
</protein>
<comment type="caution">
    <text evidence="11">The sequence shown here is derived from an EMBL/GenBank/DDBJ whole genome shotgun (WGS) entry which is preliminary data.</text>
</comment>
<feature type="transmembrane region" description="Helical" evidence="9">
    <location>
        <begin position="298"/>
        <end position="318"/>
    </location>
</feature>
<evidence type="ECO:0000313" key="12">
    <source>
        <dbReference type="Proteomes" id="UP001274830"/>
    </source>
</evidence>
<evidence type="ECO:0000256" key="3">
    <source>
        <dbReference type="ARBA" id="ARBA00022723"/>
    </source>
</evidence>
<feature type="domain" description="Peptidase M48" evidence="10">
    <location>
        <begin position="181"/>
        <end position="394"/>
    </location>
</feature>
<feature type="transmembrane region" description="Helical" evidence="9">
    <location>
        <begin position="274"/>
        <end position="292"/>
    </location>
</feature>
<dbReference type="PANTHER" id="PTHR22726">
    <property type="entry name" value="METALLOENDOPEPTIDASE OMA1"/>
    <property type="match status" value="1"/>
</dbReference>
<evidence type="ECO:0000256" key="2">
    <source>
        <dbReference type="ARBA" id="ARBA00022670"/>
    </source>
</evidence>
<evidence type="ECO:0000256" key="9">
    <source>
        <dbReference type="SAM" id="Phobius"/>
    </source>
</evidence>
<keyword evidence="3" id="KW-0479">Metal-binding</keyword>
<feature type="transmembrane region" description="Helical" evidence="9">
    <location>
        <begin position="98"/>
        <end position="117"/>
    </location>
</feature>
<dbReference type="InterPro" id="IPR001915">
    <property type="entry name" value="Peptidase_M48"/>
</dbReference>
<dbReference type="Gene3D" id="3.30.2010.10">
    <property type="entry name" value="Metalloproteases ('zincins'), catalytic domain"/>
    <property type="match status" value="1"/>
</dbReference>
<keyword evidence="7" id="KW-0175">Coiled coil</keyword>
<keyword evidence="9" id="KW-1133">Transmembrane helix</keyword>
<keyword evidence="9" id="KW-0472">Membrane</keyword>
<keyword evidence="4" id="KW-0378">Hydrolase</keyword>
<dbReference type="GO" id="GO:0051603">
    <property type="term" value="P:proteolysis involved in protein catabolic process"/>
    <property type="evidence" value="ECO:0007669"/>
    <property type="project" value="TreeGrafter"/>
</dbReference>
<feature type="coiled-coil region" evidence="7">
    <location>
        <begin position="345"/>
        <end position="372"/>
    </location>
</feature>
<evidence type="ECO:0000256" key="8">
    <source>
        <dbReference type="SAM" id="MobiDB-lite"/>
    </source>
</evidence>
<comment type="cofactor">
    <cofactor evidence="1">
        <name>Zn(2+)</name>
        <dbReference type="ChEBI" id="CHEBI:29105"/>
    </cofactor>
</comment>
<dbReference type="GO" id="GO:0016020">
    <property type="term" value="C:membrane"/>
    <property type="evidence" value="ECO:0007669"/>
    <property type="project" value="TreeGrafter"/>
</dbReference>
<name>A0AAE0TRX2_9PEZI</name>
<proteinExistence type="predicted"/>
<dbReference type="GO" id="GO:0004222">
    <property type="term" value="F:metalloendopeptidase activity"/>
    <property type="evidence" value="ECO:0007669"/>
    <property type="project" value="InterPro"/>
</dbReference>
<organism evidence="11 12">
    <name type="scientific">Recurvomyces mirabilis</name>
    <dbReference type="NCBI Taxonomy" id="574656"/>
    <lineage>
        <taxon>Eukaryota</taxon>
        <taxon>Fungi</taxon>
        <taxon>Dikarya</taxon>
        <taxon>Ascomycota</taxon>
        <taxon>Pezizomycotina</taxon>
        <taxon>Dothideomycetes</taxon>
        <taxon>Dothideomycetidae</taxon>
        <taxon>Mycosphaerellales</taxon>
        <taxon>Teratosphaeriaceae</taxon>
        <taxon>Recurvomyces</taxon>
    </lineage>
</organism>
<dbReference type="GO" id="GO:0046872">
    <property type="term" value="F:metal ion binding"/>
    <property type="evidence" value="ECO:0007669"/>
    <property type="project" value="UniProtKB-KW"/>
</dbReference>
<keyword evidence="12" id="KW-1185">Reference proteome</keyword>
<dbReference type="CDD" id="cd07331">
    <property type="entry name" value="M48C_Oma1_like"/>
    <property type="match status" value="1"/>
</dbReference>
<evidence type="ECO:0000259" key="10">
    <source>
        <dbReference type="Pfam" id="PF01435"/>
    </source>
</evidence>